<feature type="compositionally biased region" description="Low complexity" evidence="1">
    <location>
        <begin position="24"/>
        <end position="36"/>
    </location>
</feature>
<evidence type="ECO:0000313" key="3">
    <source>
        <dbReference type="Proteomes" id="UP000076532"/>
    </source>
</evidence>
<protein>
    <submittedName>
        <fullName evidence="2">Uncharacterized protein</fullName>
    </submittedName>
</protein>
<dbReference type="Proteomes" id="UP000076532">
    <property type="component" value="Unassembled WGS sequence"/>
</dbReference>
<gene>
    <name evidence="2" type="ORF">FIBSPDRAFT_881521</name>
</gene>
<feature type="region of interest" description="Disordered" evidence="1">
    <location>
        <begin position="1"/>
        <end position="55"/>
    </location>
</feature>
<evidence type="ECO:0000313" key="2">
    <source>
        <dbReference type="EMBL" id="KZP34070.1"/>
    </source>
</evidence>
<dbReference type="AlphaFoldDB" id="A0A166WSN6"/>
<proteinExistence type="predicted"/>
<dbReference type="EMBL" id="KV417481">
    <property type="protein sequence ID" value="KZP34070.1"/>
    <property type="molecule type" value="Genomic_DNA"/>
</dbReference>
<evidence type="ECO:0000256" key="1">
    <source>
        <dbReference type="SAM" id="MobiDB-lite"/>
    </source>
</evidence>
<sequence length="174" mass="18791">MNTSYQGNNPFDQLSNHEGEESDTSSFTRTSHSSNSIPEPPLGMTDVSGAGGMLLDDHSGAEPQINSILATTDQHILNSYVTQQVAAAITSAQARGKAPAAAPSTTEVQLIAVLQQMLQNSQDSNKVATDHLEREITNKATKSECHKKIGLVPSKFEGYRNKAEKFLTSIEIYL</sequence>
<organism evidence="2 3">
    <name type="scientific">Athelia psychrophila</name>
    <dbReference type="NCBI Taxonomy" id="1759441"/>
    <lineage>
        <taxon>Eukaryota</taxon>
        <taxon>Fungi</taxon>
        <taxon>Dikarya</taxon>
        <taxon>Basidiomycota</taxon>
        <taxon>Agaricomycotina</taxon>
        <taxon>Agaricomycetes</taxon>
        <taxon>Agaricomycetidae</taxon>
        <taxon>Atheliales</taxon>
        <taxon>Atheliaceae</taxon>
        <taxon>Athelia</taxon>
    </lineage>
</organism>
<name>A0A166WSN6_9AGAM</name>
<accession>A0A166WSN6</accession>
<reference evidence="2 3" key="1">
    <citation type="journal article" date="2016" name="Mol. Biol. Evol.">
        <title>Comparative Genomics of Early-Diverging Mushroom-Forming Fungi Provides Insights into the Origins of Lignocellulose Decay Capabilities.</title>
        <authorList>
            <person name="Nagy L.G."/>
            <person name="Riley R."/>
            <person name="Tritt A."/>
            <person name="Adam C."/>
            <person name="Daum C."/>
            <person name="Floudas D."/>
            <person name="Sun H."/>
            <person name="Yadav J.S."/>
            <person name="Pangilinan J."/>
            <person name="Larsson K.H."/>
            <person name="Matsuura K."/>
            <person name="Barry K."/>
            <person name="Labutti K."/>
            <person name="Kuo R."/>
            <person name="Ohm R.A."/>
            <person name="Bhattacharya S.S."/>
            <person name="Shirouzu T."/>
            <person name="Yoshinaga Y."/>
            <person name="Martin F.M."/>
            <person name="Grigoriev I.V."/>
            <person name="Hibbett D.S."/>
        </authorList>
    </citation>
    <scope>NUCLEOTIDE SEQUENCE [LARGE SCALE GENOMIC DNA]</scope>
    <source>
        <strain evidence="2 3">CBS 109695</strain>
    </source>
</reference>
<keyword evidence="3" id="KW-1185">Reference proteome</keyword>
<feature type="compositionally biased region" description="Polar residues" evidence="1">
    <location>
        <begin position="1"/>
        <end position="16"/>
    </location>
</feature>